<evidence type="ECO:0008006" key="3">
    <source>
        <dbReference type="Google" id="ProtNLM"/>
    </source>
</evidence>
<dbReference type="RefSeq" id="WP_017454616.1">
    <property type="nucleotide sequence ID" value="NZ_CP008956.1"/>
</dbReference>
<evidence type="ECO:0000313" key="2">
    <source>
        <dbReference type="Proteomes" id="UP000501648"/>
    </source>
</evidence>
<organism evidence="1 2">
    <name type="scientific">Herbaspirillum rubrisubalbicans Os34</name>
    <dbReference type="NCBI Taxonomy" id="1235827"/>
    <lineage>
        <taxon>Bacteria</taxon>
        <taxon>Pseudomonadati</taxon>
        <taxon>Pseudomonadota</taxon>
        <taxon>Betaproteobacteria</taxon>
        <taxon>Burkholderiales</taxon>
        <taxon>Oxalobacteraceae</taxon>
        <taxon>Herbaspirillum</taxon>
    </lineage>
</organism>
<sequence>MAHKQQNERMTAKGSTRLVKFRLNEAEFEQATQLASQTYRSRALFVRTMYLLGLKEYQREHPLD</sequence>
<gene>
    <name evidence="1" type="ORF">C798_09640</name>
</gene>
<dbReference type="AlphaFoldDB" id="A0A6M3ZPF1"/>
<reference evidence="1 2" key="1">
    <citation type="journal article" date="2012" name="J. Bacteriol.">
        <title>Genome sequence of the pathogenic Herbaspirillum seropedicae strain Os34, isolated from rice roots.</title>
        <authorList>
            <person name="Ye W."/>
            <person name="Ye S."/>
            <person name="Liu J."/>
            <person name="Chang S."/>
            <person name="Chen M."/>
            <person name="Zhu B."/>
            <person name="Guo L."/>
            <person name="An Q."/>
        </authorList>
    </citation>
    <scope>NUCLEOTIDE SEQUENCE [LARGE SCALE GENOMIC DNA]</scope>
    <source>
        <strain evidence="1 2">Os34</strain>
    </source>
</reference>
<evidence type="ECO:0000313" key="1">
    <source>
        <dbReference type="EMBL" id="QJQ00487.1"/>
    </source>
</evidence>
<protein>
    <recommendedName>
        <fullName evidence="3">Ribbon-helix-helix protein, CopG family</fullName>
    </recommendedName>
</protein>
<dbReference type="Proteomes" id="UP000501648">
    <property type="component" value="Chromosome"/>
</dbReference>
<accession>A0A6M3ZPF1</accession>
<proteinExistence type="predicted"/>
<dbReference type="EMBL" id="CP008956">
    <property type="protein sequence ID" value="QJQ00487.1"/>
    <property type="molecule type" value="Genomic_DNA"/>
</dbReference>
<name>A0A6M3ZPF1_9BURK</name>